<feature type="domain" description="Ketoreductase" evidence="4">
    <location>
        <begin position="17"/>
        <end position="193"/>
    </location>
</feature>
<dbReference type="AlphaFoldDB" id="A0A4S3J8H1"/>
<proteinExistence type="inferred from homology"/>
<gene>
    <name evidence="5" type="ORF">EYZ11_009289</name>
</gene>
<dbReference type="Gene3D" id="3.40.50.720">
    <property type="entry name" value="NAD(P)-binding Rossmann-like Domain"/>
    <property type="match status" value="1"/>
</dbReference>
<dbReference type="Proteomes" id="UP000308092">
    <property type="component" value="Unassembled WGS sequence"/>
</dbReference>
<dbReference type="STRING" id="1220188.A0A4S3J8H1"/>
<dbReference type="PANTHER" id="PTHR43180:SF63">
    <property type="entry name" value="DEHYDROGENASE_REDUCTASE FAMILY PROTEIN, PUTATIVE (AFU_ORTHOLOGUE AFUA_6G03520)-RELATED"/>
    <property type="match status" value="1"/>
</dbReference>
<dbReference type="SUPFAM" id="SSF51735">
    <property type="entry name" value="NAD(P)-binding Rossmann-fold domains"/>
    <property type="match status" value="1"/>
</dbReference>
<organism evidence="5 6">
    <name type="scientific">Aspergillus tanneri</name>
    <dbReference type="NCBI Taxonomy" id="1220188"/>
    <lineage>
        <taxon>Eukaryota</taxon>
        <taxon>Fungi</taxon>
        <taxon>Dikarya</taxon>
        <taxon>Ascomycota</taxon>
        <taxon>Pezizomycotina</taxon>
        <taxon>Eurotiomycetes</taxon>
        <taxon>Eurotiomycetidae</taxon>
        <taxon>Eurotiales</taxon>
        <taxon>Aspergillaceae</taxon>
        <taxon>Aspergillus</taxon>
        <taxon>Aspergillus subgen. Circumdati</taxon>
    </lineage>
</organism>
<dbReference type="PRINTS" id="PR00081">
    <property type="entry name" value="GDHRDH"/>
</dbReference>
<comment type="similarity">
    <text evidence="1">Belongs to the short-chain dehydrogenases/reductases (SDR) family.</text>
</comment>
<dbReference type="InterPro" id="IPR002347">
    <property type="entry name" value="SDR_fam"/>
</dbReference>
<protein>
    <recommendedName>
        <fullName evidence="4">Ketoreductase domain-containing protein</fullName>
    </recommendedName>
</protein>
<dbReference type="PANTHER" id="PTHR43180">
    <property type="entry name" value="3-OXOACYL-(ACYL-CARRIER-PROTEIN) REDUCTASE (AFU_ORTHOLOGUE AFUA_6G11210)"/>
    <property type="match status" value="1"/>
</dbReference>
<dbReference type="InterPro" id="IPR036291">
    <property type="entry name" value="NAD(P)-bd_dom_sf"/>
</dbReference>
<dbReference type="EMBL" id="SOSA01000433">
    <property type="protein sequence ID" value="THC91250.1"/>
    <property type="molecule type" value="Genomic_DNA"/>
</dbReference>
<feature type="region of interest" description="Disordered" evidence="3">
    <location>
        <begin position="298"/>
        <end position="323"/>
    </location>
</feature>
<dbReference type="GO" id="GO:0016491">
    <property type="term" value="F:oxidoreductase activity"/>
    <property type="evidence" value="ECO:0007669"/>
    <property type="project" value="UniProtKB-KW"/>
</dbReference>
<keyword evidence="6" id="KW-1185">Reference proteome</keyword>
<evidence type="ECO:0000259" key="4">
    <source>
        <dbReference type="SMART" id="SM00822"/>
    </source>
</evidence>
<evidence type="ECO:0000313" key="6">
    <source>
        <dbReference type="Proteomes" id="UP000308092"/>
    </source>
</evidence>
<evidence type="ECO:0000313" key="5">
    <source>
        <dbReference type="EMBL" id="THC91250.1"/>
    </source>
</evidence>
<feature type="compositionally biased region" description="Basic and acidic residues" evidence="3">
    <location>
        <begin position="299"/>
        <end position="310"/>
    </location>
</feature>
<evidence type="ECO:0000256" key="1">
    <source>
        <dbReference type="ARBA" id="ARBA00006484"/>
    </source>
</evidence>
<accession>A0A4S3J8H1</accession>
<dbReference type="Pfam" id="PF00106">
    <property type="entry name" value="adh_short"/>
    <property type="match status" value="1"/>
</dbReference>
<evidence type="ECO:0000256" key="3">
    <source>
        <dbReference type="SAM" id="MobiDB-lite"/>
    </source>
</evidence>
<sequence length="323" mass="35165">MQEYHLDTSLLSHASTKTVVITGGANGIGAATATLFNAHGANVVISDLEEYRGRAESLIQTFAYSNRAAFLAADILDWQQMTALFHQAAQRFGHIDIVIANAGTMESKPVLDMNDVDEDGNLRESTEGFKVIDVNLKGTLNRSIVLLASTSGYFGGTGVTAYVASKHGIVGLLRASQDTARQYGIRLNGIAPFFTPTQITAGFAQKWQDAGLEANTVQGVAEAIAHVSMDGEKNGSCILVAGKYLRELEVHEGNRRIRIAAMAELNKHINIADHRSIYVTLGGNPVSRMRIKYTKMRKQNPDWNDKRNTKLDGMTTPSVDLQL</sequence>
<keyword evidence="2" id="KW-0560">Oxidoreductase</keyword>
<name>A0A4S3J8H1_9EURO</name>
<dbReference type="SMART" id="SM00822">
    <property type="entry name" value="PKS_KR"/>
    <property type="match status" value="1"/>
</dbReference>
<comment type="caution">
    <text evidence="5">The sequence shown here is derived from an EMBL/GenBank/DDBJ whole genome shotgun (WGS) entry which is preliminary data.</text>
</comment>
<evidence type="ECO:0000256" key="2">
    <source>
        <dbReference type="ARBA" id="ARBA00023002"/>
    </source>
</evidence>
<dbReference type="InterPro" id="IPR057326">
    <property type="entry name" value="KR_dom"/>
</dbReference>
<reference evidence="5 6" key="1">
    <citation type="submission" date="2019-03" db="EMBL/GenBank/DDBJ databases">
        <title>The genome sequence of a newly discovered highly antifungal drug resistant Aspergillus species, Aspergillus tanneri NIH 1004.</title>
        <authorList>
            <person name="Mounaud S."/>
            <person name="Singh I."/>
            <person name="Joardar V."/>
            <person name="Pakala S."/>
            <person name="Pakala S."/>
            <person name="Venepally P."/>
            <person name="Hoover J."/>
            <person name="Nierman W."/>
            <person name="Chung J."/>
            <person name="Losada L."/>
        </authorList>
    </citation>
    <scope>NUCLEOTIDE SEQUENCE [LARGE SCALE GENOMIC DNA]</scope>
    <source>
        <strain evidence="5 6">NIH1004</strain>
    </source>
</reference>
<dbReference type="VEuPathDB" id="FungiDB:EYZ11_009289"/>